<name>A0A383VXS6_TETOB</name>
<sequence length="152" mass="16257">MLNLECESGHIRASKAGPAVAKEYDETVAPLLSYFFDTQQALEQQIRASDIPEVRRKSLAVIAAAQRGLLDFLIERHDLLVAKGEFKHDPGLLHALEQGLAGVEGVPIQAEGRVHKMLQQHNSARVVALTKQSAKQSGGSGRGGTGSSNPPA</sequence>
<dbReference type="AlphaFoldDB" id="A0A383VXS6"/>
<proteinExistence type="predicted"/>
<dbReference type="Proteomes" id="UP000256970">
    <property type="component" value="Unassembled WGS sequence"/>
</dbReference>
<keyword evidence="3" id="KW-1185">Reference proteome</keyword>
<organism evidence="2 3">
    <name type="scientific">Tetradesmus obliquus</name>
    <name type="common">Green alga</name>
    <name type="synonym">Acutodesmus obliquus</name>
    <dbReference type="NCBI Taxonomy" id="3088"/>
    <lineage>
        <taxon>Eukaryota</taxon>
        <taxon>Viridiplantae</taxon>
        <taxon>Chlorophyta</taxon>
        <taxon>core chlorophytes</taxon>
        <taxon>Chlorophyceae</taxon>
        <taxon>CS clade</taxon>
        <taxon>Sphaeropleales</taxon>
        <taxon>Scenedesmaceae</taxon>
        <taxon>Tetradesmus</taxon>
    </lineage>
</organism>
<dbReference type="EMBL" id="FNXT01000938">
    <property type="protein sequence ID" value="SZX69564.1"/>
    <property type="molecule type" value="Genomic_DNA"/>
</dbReference>
<accession>A0A383VXS6</accession>
<protein>
    <submittedName>
        <fullName evidence="2">Uncharacterized protein</fullName>
    </submittedName>
</protein>
<evidence type="ECO:0000313" key="2">
    <source>
        <dbReference type="EMBL" id="SZX69564.1"/>
    </source>
</evidence>
<gene>
    <name evidence="2" type="ORF">BQ4739_LOCUS9864</name>
</gene>
<reference evidence="2 3" key="1">
    <citation type="submission" date="2016-10" db="EMBL/GenBank/DDBJ databases">
        <authorList>
            <person name="Cai Z."/>
        </authorList>
    </citation>
    <scope>NUCLEOTIDE SEQUENCE [LARGE SCALE GENOMIC DNA]</scope>
</reference>
<evidence type="ECO:0000256" key="1">
    <source>
        <dbReference type="SAM" id="MobiDB-lite"/>
    </source>
</evidence>
<evidence type="ECO:0000313" key="3">
    <source>
        <dbReference type="Proteomes" id="UP000256970"/>
    </source>
</evidence>
<feature type="region of interest" description="Disordered" evidence="1">
    <location>
        <begin position="127"/>
        <end position="152"/>
    </location>
</feature>